<evidence type="ECO:0000313" key="4">
    <source>
        <dbReference type="Proteomes" id="UP000477980"/>
    </source>
</evidence>
<accession>A0A6G1VP03</accession>
<dbReference type="AlphaFoldDB" id="A0A6G1VP03"/>
<evidence type="ECO:0000313" key="3">
    <source>
        <dbReference type="EMBL" id="MQP15296.1"/>
    </source>
</evidence>
<keyword evidence="1 3" id="KW-0808">Transferase</keyword>
<dbReference type="GO" id="GO:0009103">
    <property type="term" value="P:lipopolysaccharide biosynthetic process"/>
    <property type="evidence" value="ECO:0007669"/>
    <property type="project" value="TreeGrafter"/>
</dbReference>
<dbReference type="OrthoDB" id="9792269at2"/>
<dbReference type="PANTHER" id="PTHR46401:SF2">
    <property type="entry name" value="GLYCOSYLTRANSFERASE WBBK-RELATED"/>
    <property type="match status" value="1"/>
</dbReference>
<dbReference type="SUPFAM" id="SSF53756">
    <property type="entry name" value="UDP-Glycosyltransferase/glycogen phosphorylase"/>
    <property type="match status" value="1"/>
</dbReference>
<comment type="caution">
    <text evidence="3">The sequence shown here is derived from an EMBL/GenBank/DDBJ whole genome shotgun (WGS) entry which is preliminary data.</text>
</comment>
<name>A0A6G1VP03_9BACT</name>
<evidence type="ECO:0000256" key="1">
    <source>
        <dbReference type="ARBA" id="ARBA00022679"/>
    </source>
</evidence>
<dbReference type="GO" id="GO:0016757">
    <property type="term" value="F:glycosyltransferase activity"/>
    <property type="evidence" value="ECO:0007669"/>
    <property type="project" value="InterPro"/>
</dbReference>
<dbReference type="EMBL" id="VZAH01000124">
    <property type="protein sequence ID" value="MQP15296.1"/>
    <property type="molecule type" value="Genomic_DNA"/>
</dbReference>
<reference evidence="3 4" key="1">
    <citation type="submission" date="2019-09" db="EMBL/GenBank/DDBJ databases">
        <title>Distinct polysaccharide growth profiles of human intestinal Prevotella copri isolates.</title>
        <authorList>
            <person name="Fehlner-Peach H."/>
            <person name="Magnabosco C."/>
            <person name="Raghavan V."/>
            <person name="Scher J.U."/>
            <person name="Tett A."/>
            <person name="Cox L.M."/>
            <person name="Gottsegen C."/>
            <person name="Watters A."/>
            <person name="Wiltshire- Gordon J.D."/>
            <person name="Segata N."/>
            <person name="Bonneau R."/>
            <person name="Littman D.R."/>
        </authorList>
    </citation>
    <scope>NUCLEOTIDE SEQUENCE [LARGE SCALE GENOMIC DNA]</scope>
    <source>
        <strain evidence="4">iAA917</strain>
    </source>
</reference>
<dbReference type="InterPro" id="IPR001296">
    <property type="entry name" value="Glyco_trans_1"/>
</dbReference>
<evidence type="ECO:0000259" key="2">
    <source>
        <dbReference type="Pfam" id="PF00534"/>
    </source>
</evidence>
<gene>
    <name evidence="3" type="ORF">F7D25_12940</name>
</gene>
<dbReference type="CDD" id="cd03801">
    <property type="entry name" value="GT4_PimA-like"/>
    <property type="match status" value="1"/>
</dbReference>
<dbReference type="Pfam" id="PF00534">
    <property type="entry name" value="Glycos_transf_1"/>
    <property type="match status" value="1"/>
</dbReference>
<dbReference type="Proteomes" id="UP000477980">
    <property type="component" value="Unassembled WGS sequence"/>
</dbReference>
<organism evidence="3 4">
    <name type="scientific">Segatella copri</name>
    <dbReference type="NCBI Taxonomy" id="165179"/>
    <lineage>
        <taxon>Bacteria</taxon>
        <taxon>Pseudomonadati</taxon>
        <taxon>Bacteroidota</taxon>
        <taxon>Bacteroidia</taxon>
        <taxon>Bacteroidales</taxon>
        <taxon>Prevotellaceae</taxon>
        <taxon>Segatella</taxon>
    </lineage>
</organism>
<dbReference type="Gene3D" id="3.40.50.2000">
    <property type="entry name" value="Glycogen Phosphorylase B"/>
    <property type="match status" value="1"/>
</dbReference>
<dbReference type="RefSeq" id="WP_153090913.1">
    <property type="nucleotide sequence ID" value="NZ_VZAH01000124.1"/>
</dbReference>
<feature type="domain" description="Glycosyl transferase family 1" evidence="2">
    <location>
        <begin position="73"/>
        <end position="201"/>
    </location>
</feature>
<sequence>MMIVLIITPSWKILGGVANHYKGMAPYWKENIRYLFQGKRMNIPAIFTILPDYLKFVATLLYERPNVVIVNTTESFKELKKKHLFLKLSICGAGTVWESAKKYVQDNALKDVEFWGNVSGKDLVMRFEQAVIYVLPTHGEGMATSVLEAMAFRLPILTCSVGVIYDFFEESKMGFFIGSNSVDDIVQKTEWLMSHPNNFKEIVDNNFLFAKKHFLASSVEKRFETDLNKYV</sequence>
<protein>
    <submittedName>
        <fullName evidence="3">Glycosyltransferase family 4 protein</fullName>
    </submittedName>
</protein>
<proteinExistence type="predicted"/>
<dbReference type="PANTHER" id="PTHR46401">
    <property type="entry name" value="GLYCOSYLTRANSFERASE WBBK-RELATED"/>
    <property type="match status" value="1"/>
</dbReference>